<dbReference type="EMBL" id="CAJOBD010000136">
    <property type="protein sequence ID" value="CAF3589654.1"/>
    <property type="molecule type" value="Genomic_DNA"/>
</dbReference>
<keyword evidence="1" id="KW-1133">Transmembrane helix</keyword>
<protein>
    <recommendedName>
        <fullName evidence="4">N-formylglutamate amidohydrolase</fullName>
    </recommendedName>
</protein>
<comment type="caution">
    <text evidence="2">The sequence shown here is derived from an EMBL/GenBank/DDBJ whole genome shotgun (WGS) entry which is preliminary data.</text>
</comment>
<dbReference type="AlphaFoldDB" id="A0A818MCL8"/>
<evidence type="ECO:0000256" key="1">
    <source>
        <dbReference type="SAM" id="Phobius"/>
    </source>
</evidence>
<accession>A0A818MCL8</accession>
<reference evidence="2" key="1">
    <citation type="submission" date="2021-02" db="EMBL/GenBank/DDBJ databases">
        <authorList>
            <person name="Nowell W R."/>
        </authorList>
    </citation>
    <scope>NUCLEOTIDE SEQUENCE</scope>
</reference>
<organism evidence="2 3">
    <name type="scientific">Rotaria sordida</name>
    <dbReference type="NCBI Taxonomy" id="392033"/>
    <lineage>
        <taxon>Eukaryota</taxon>
        <taxon>Metazoa</taxon>
        <taxon>Spiralia</taxon>
        <taxon>Gnathifera</taxon>
        <taxon>Rotifera</taxon>
        <taxon>Eurotatoria</taxon>
        <taxon>Bdelloidea</taxon>
        <taxon>Philodinida</taxon>
        <taxon>Philodinidae</taxon>
        <taxon>Rotaria</taxon>
    </lineage>
</organism>
<proteinExistence type="predicted"/>
<dbReference type="SUPFAM" id="SSF53187">
    <property type="entry name" value="Zn-dependent exopeptidases"/>
    <property type="match status" value="1"/>
</dbReference>
<keyword evidence="1" id="KW-0472">Membrane</keyword>
<evidence type="ECO:0008006" key="4">
    <source>
        <dbReference type="Google" id="ProtNLM"/>
    </source>
</evidence>
<feature type="transmembrane region" description="Helical" evidence="1">
    <location>
        <begin position="169"/>
        <end position="191"/>
    </location>
</feature>
<keyword evidence="1" id="KW-0812">Transmembrane</keyword>
<evidence type="ECO:0000313" key="2">
    <source>
        <dbReference type="EMBL" id="CAF3589654.1"/>
    </source>
</evidence>
<sequence>MARETLEYIDGYRSSCKYHLNGNVNIILSAPHGGSLMPDNVPDRTNDVYICLSNTHNNCHDDKRCKIIVIKDTRTDEFTENVANELNKIGNSKPFVIIGKWNRKKVDFNREILQGTLNHPEAISAYENYHMNLNDAINQVNHLFGKGLLIDIHGHSQGKYVKINLKKKLIYLIKFYFIVFFSSYSMIGYMLSSDQLNQNDLSNPSFQTSIESLCGSNRNECIRGQTSFGSIFEQHGLGVTYPSLTNPKPGSRVFFHGGYIIKNYYSKINAIQIELPHDIRTGKNKLMNAQNFAQAIIEYMKTNNLLLTK</sequence>
<dbReference type="Proteomes" id="UP000663836">
    <property type="component" value="Unassembled WGS sequence"/>
</dbReference>
<gene>
    <name evidence="2" type="ORF">JBS370_LOCUS3227</name>
</gene>
<evidence type="ECO:0000313" key="3">
    <source>
        <dbReference type="Proteomes" id="UP000663836"/>
    </source>
</evidence>
<dbReference type="Gene3D" id="3.40.630.40">
    <property type="entry name" value="Zn-dependent exopeptidases"/>
    <property type="match status" value="1"/>
</dbReference>
<name>A0A818MCL8_9BILA</name>